<name>A0ABV7BVW7_9PROT</name>
<evidence type="ECO:0000313" key="1">
    <source>
        <dbReference type="EMBL" id="MFC3001886.1"/>
    </source>
</evidence>
<reference evidence="2" key="1">
    <citation type="journal article" date="2019" name="Int. J. Syst. Evol. Microbiol.">
        <title>The Global Catalogue of Microorganisms (GCM) 10K type strain sequencing project: providing services to taxonomists for standard genome sequencing and annotation.</title>
        <authorList>
            <consortium name="The Broad Institute Genomics Platform"/>
            <consortium name="The Broad Institute Genome Sequencing Center for Infectious Disease"/>
            <person name="Wu L."/>
            <person name="Ma J."/>
        </authorList>
    </citation>
    <scope>NUCLEOTIDE SEQUENCE [LARGE SCALE GENOMIC DNA]</scope>
    <source>
        <strain evidence="2">CGMCC 1.16855</strain>
    </source>
</reference>
<dbReference type="InterPro" id="IPR001343">
    <property type="entry name" value="Hemolysn_Ca-bd"/>
</dbReference>
<dbReference type="EMBL" id="JBHRSB010000005">
    <property type="protein sequence ID" value="MFC3001886.1"/>
    <property type="molecule type" value="Genomic_DNA"/>
</dbReference>
<dbReference type="Proteomes" id="UP001595420">
    <property type="component" value="Unassembled WGS sequence"/>
</dbReference>
<keyword evidence="2" id="KW-1185">Reference proteome</keyword>
<dbReference type="RefSeq" id="WP_216837955.1">
    <property type="nucleotide sequence ID" value="NZ_JAFNJS010000005.1"/>
</dbReference>
<comment type="caution">
    <text evidence="1">The sequence shown here is derived from an EMBL/GenBank/DDBJ whole genome shotgun (WGS) entry which is preliminary data.</text>
</comment>
<accession>A0ABV7BVW7</accession>
<dbReference type="PANTHER" id="PTHR38340:SF1">
    <property type="entry name" value="S-LAYER PROTEIN"/>
    <property type="match status" value="1"/>
</dbReference>
<dbReference type="PROSITE" id="PS00330">
    <property type="entry name" value="HEMOLYSIN_CALCIUM"/>
    <property type="match status" value="3"/>
</dbReference>
<proteinExistence type="predicted"/>
<sequence length="521" mass="51924">MATIFTNADQTTNASNAPVYQLGSYDTLMVGPDAVLATTGLGSHGVNGTEEVVVMLSGDIFTALGNGINTGSGANIRVTTDGSIISGANGLYLQGSFHHVTNAGYIQAEDYGVRMTGYGLVLNSGEITAGGGILSSNRLELNNSGLIQSIGSDDGGWWNGETVKVSTGGASIVNTGTIASVQGTAITIGSAAGQASDVLNSGVISATEGYSALVSGAGAEHVINTGTIDGNVYLSAGNDVFDATLGQTFGQVDGGNGDDTILGGATADMLFGRAGLDSITGGGGDDTLGGDAGEDTLLGGDGDDLVIGGDGADLMEGGAGLDILSYTDASVAVTVDLATGQAEGGAEGDSFSGFEAVRGGNFDDALTGTGGTETLSGGGGGDTLSGQGGIDRLYGEAGKDWLVGGAGADFLFGGAEADTFRYLSIGDSTVAATGRDRIRDFNQAEGDRLHLWSIDADTTVSGNQAFAFIGDAAFGNHARELRFEAMGATTQVQADVNGDGKADFAIQIMSTVTLTAADFVL</sequence>
<dbReference type="Pfam" id="PF00353">
    <property type="entry name" value="HemolysinCabind"/>
    <property type="match status" value="4"/>
</dbReference>
<protein>
    <submittedName>
        <fullName evidence="1">Calcium-binding protein</fullName>
    </submittedName>
</protein>
<dbReference type="InterPro" id="IPR018511">
    <property type="entry name" value="Hemolysin-typ_Ca-bd_CS"/>
</dbReference>
<evidence type="ECO:0000313" key="2">
    <source>
        <dbReference type="Proteomes" id="UP001595420"/>
    </source>
</evidence>
<dbReference type="PANTHER" id="PTHR38340">
    <property type="entry name" value="S-LAYER PROTEIN"/>
    <property type="match status" value="1"/>
</dbReference>
<gene>
    <name evidence="1" type="ORF">ACFOD3_18420</name>
</gene>
<dbReference type="InterPro" id="IPR050557">
    <property type="entry name" value="RTX_toxin/Mannuronan_C5-epim"/>
</dbReference>
<organism evidence="1 2">
    <name type="scientific">Falsiroseomonas tokyonensis</name>
    <dbReference type="NCBI Taxonomy" id="430521"/>
    <lineage>
        <taxon>Bacteria</taxon>
        <taxon>Pseudomonadati</taxon>
        <taxon>Pseudomonadota</taxon>
        <taxon>Alphaproteobacteria</taxon>
        <taxon>Acetobacterales</taxon>
        <taxon>Roseomonadaceae</taxon>
        <taxon>Falsiroseomonas</taxon>
    </lineage>
</organism>